<gene>
    <name evidence="2" type="ORF">E3202_02675</name>
</gene>
<proteinExistence type="predicted"/>
<evidence type="ECO:0000259" key="1">
    <source>
        <dbReference type="Pfam" id="PF02581"/>
    </source>
</evidence>
<dbReference type="SUPFAM" id="SSF51391">
    <property type="entry name" value="Thiamin phosphate synthase"/>
    <property type="match status" value="1"/>
</dbReference>
<dbReference type="GO" id="GO:0009228">
    <property type="term" value="P:thiamine biosynthetic process"/>
    <property type="evidence" value="ECO:0007669"/>
    <property type="project" value="UniProtKB-KW"/>
</dbReference>
<dbReference type="EMBL" id="SORZ01000001">
    <property type="protein sequence ID" value="TPW35848.1"/>
    <property type="molecule type" value="Genomic_DNA"/>
</dbReference>
<sequence length="233" mass="24581">MTAVDTSESPPHQVDLYPVLPAILTRNTAALGALEKPLGDLLAAPQVTALRYCFSAPPYPPALDALLSLAQSHDVAVIAAPHGEDLQTLTRLINALPLEKIDGIHLETLAAFKALPPRKSGKNAFQIGCSCSSLDEAMRAGEAGADYVSFPAAETTLFQQWALMTELPSVAELLQDISPASLQPGSETEKAVAAAQAGADFIAFPVGDSPAAWPENERLFQALLATFTPLPEK</sequence>
<dbReference type="InterPro" id="IPR013785">
    <property type="entry name" value="Aldolase_TIM"/>
</dbReference>
<dbReference type="InterPro" id="IPR022998">
    <property type="entry name" value="ThiamineP_synth_TenI"/>
</dbReference>
<dbReference type="AlphaFoldDB" id="A0A506UR69"/>
<protein>
    <recommendedName>
        <fullName evidence="1">Thiamine phosphate synthase/TenI domain-containing protein</fullName>
    </recommendedName>
</protein>
<organism evidence="2 3">
    <name type="scientific">Oecophyllibacter saccharovorans</name>
    <dbReference type="NCBI Taxonomy" id="2558360"/>
    <lineage>
        <taxon>Bacteria</taxon>
        <taxon>Pseudomonadati</taxon>
        <taxon>Pseudomonadota</taxon>
        <taxon>Alphaproteobacteria</taxon>
        <taxon>Acetobacterales</taxon>
        <taxon>Acetobacteraceae</taxon>
        <taxon>Oecophyllibacter</taxon>
    </lineage>
</organism>
<keyword evidence="3" id="KW-1185">Reference proteome</keyword>
<dbReference type="Pfam" id="PF02581">
    <property type="entry name" value="TMP-TENI"/>
    <property type="match status" value="1"/>
</dbReference>
<feature type="domain" description="Thiamine phosphate synthase/TenI" evidence="1">
    <location>
        <begin position="100"/>
        <end position="203"/>
    </location>
</feature>
<accession>A0A506UR69</accession>
<evidence type="ECO:0000313" key="2">
    <source>
        <dbReference type="EMBL" id="TPW35848.1"/>
    </source>
</evidence>
<evidence type="ECO:0000313" key="3">
    <source>
        <dbReference type="Proteomes" id="UP000315037"/>
    </source>
</evidence>
<comment type="caution">
    <text evidence="2">The sequence shown here is derived from an EMBL/GenBank/DDBJ whole genome shotgun (WGS) entry which is preliminary data.</text>
</comment>
<dbReference type="Proteomes" id="UP000315037">
    <property type="component" value="Unassembled WGS sequence"/>
</dbReference>
<dbReference type="Gene3D" id="3.20.20.70">
    <property type="entry name" value="Aldolase class I"/>
    <property type="match status" value="1"/>
</dbReference>
<reference evidence="2 3" key="1">
    <citation type="submission" date="2019-03" db="EMBL/GenBank/DDBJ databases">
        <title>The complete genome sequence of Neokomagataea sp. Jb2 NBRC113641.</title>
        <authorList>
            <person name="Chua K.-O."/>
            <person name="Chan K.-G."/>
            <person name="See-Too W.-S."/>
        </authorList>
    </citation>
    <scope>NUCLEOTIDE SEQUENCE [LARGE SCALE GENOMIC DNA]</scope>
    <source>
        <strain evidence="2 3">Jb2</strain>
    </source>
</reference>
<dbReference type="RefSeq" id="WP_165600270.1">
    <property type="nucleotide sequence ID" value="NZ_SORZ01000001.1"/>
</dbReference>
<dbReference type="InterPro" id="IPR036206">
    <property type="entry name" value="ThiamineP_synth_sf"/>
</dbReference>
<name>A0A506UR69_9PROT</name>